<dbReference type="PRINTS" id="PR00469">
    <property type="entry name" value="PNDRDTASEII"/>
</dbReference>
<evidence type="ECO:0000313" key="6">
    <source>
        <dbReference type="EMBL" id="RSL31078.1"/>
    </source>
</evidence>
<dbReference type="PRINTS" id="PR00368">
    <property type="entry name" value="FADPNR"/>
</dbReference>
<evidence type="ECO:0000313" key="7">
    <source>
        <dbReference type="Proteomes" id="UP000275076"/>
    </source>
</evidence>
<dbReference type="InterPro" id="IPR023753">
    <property type="entry name" value="FAD/NAD-binding_dom"/>
</dbReference>
<keyword evidence="4" id="KW-0560">Oxidoreductase</keyword>
<accession>A0A3R9P4R3</accession>
<gene>
    <name evidence="6" type="ORF">D7Z54_22430</name>
</gene>
<reference evidence="6 7" key="1">
    <citation type="submission" date="2018-10" db="EMBL/GenBank/DDBJ databases">
        <title>Draft genome sequence of Bacillus salarius IM0101, isolated from a hypersaline soil in Inner Mongolia, China.</title>
        <authorList>
            <person name="Yamprayoonswat W."/>
            <person name="Boonvisut S."/>
            <person name="Jumpathong W."/>
            <person name="Sittihan S."/>
            <person name="Ruangsuj P."/>
            <person name="Wanthongcharoen S."/>
            <person name="Thongpramul N."/>
            <person name="Pimmason S."/>
            <person name="Yu B."/>
            <person name="Yasawong M."/>
        </authorList>
    </citation>
    <scope>NUCLEOTIDE SEQUENCE [LARGE SCALE GENOMIC DNA]</scope>
    <source>
        <strain evidence="6 7">IM0101</strain>
    </source>
</reference>
<dbReference type="AlphaFoldDB" id="A0A3R9P4R3"/>
<protein>
    <submittedName>
        <fullName evidence="6">NAD(P)/FAD-dependent oxidoreductase</fullName>
    </submittedName>
</protein>
<dbReference type="InterPro" id="IPR036188">
    <property type="entry name" value="FAD/NAD-bd_sf"/>
</dbReference>
<keyword evidence="7" id="KW-1185">Reference proteome</keyword>
<evidence type="ECO:0000259" key="5">
    <source>
        <dbReference type="Pfam" id="PF07992"/>
    </source>
</evidence>
<keyword evidence="3" id="KW-0285">Flavoprotein</keyword>
<dbReference type="Gene3D" id="3.50.50.60">
    <property type="entry name" value="FAD/NAD(P)-binding domain"/>
    <property type="match status" value="2"/>
</dbReference>
<dbReference type="InterPro" id="IPR050097">
    <property type="entry name" value="Ferredoxin-NADP_redctase_2"/>
</dbReference>
<dbReference type="OrthoDB" id="9806179at2"/>
<organism evidence="6 7">
    <name type="scientific">Salibacterium salarium</name>
    <dbReference type="NCBI Taxonomy" id="284579"/>
    <lineage>
        <taxon>Bacteria</taxon>
        <taxon>Bacillati</taxon>
        <taxon>Bacillota</taxon>
        <taxon>Bacilli</taxon>
        <taxon>Bacillales</taxon>
        <taxon>Bacillaceae</taxon>
    </lineage>
</organism>
<evidence type="ECO:0000256" key="4">
    <source>
        <dbReference type="ARBA" id="ARBA00023002"/>
    </source>
</evidence>
<evidence type="ECO:0000256" key="1">
    <source>
        <dbReference type="ARBA" id="ARBA00001974"/>
    </source>
</evidence>
<sequence>MKIWDVIVIGGGPAGLNAALVLGRSLRKTVIIDAETPRNNVTLSSHGFLTRDGEKPQRFRDIAVAQLKKYKTIAKTKDIVKTIIKQNNLFLIKTERGHIFQSKKVIVATGRIEELPDVKGLHNVFGTSVFVCPYCDGWEHKDEPLAVFGSGKAIVHFTSLISNWSHDVVVFTNGETIKRADKKELINHQIKVVEAPILECQSKEGKLQSVRVEGQEESIYRTAGFIMGTGKKESFPLPESLGIKRNERGEYETDAHGETTVAGLYVIGDAKHSFTGLVCAAGEGYEAGVKINQALVNERWASIK</sequence>
<dbReference type="RefSeq" id="WP_125559227.1">
    <property type="nucleotide sequence ID" value="NZ_RBVX01000028.1"/>
</dbReference>
<name>A0A3R9P4R3_9BACI</name>
<comment type="caution">
    <text evidence="6">The sequence shown here is derived from an EMBL/GenBank/DDBJ whole genome shotgun (WGS) entry which is preliminary data.</text>
</comment>
<dbReference type="GO" id="GO:0016491">
    <property type="term" value="F:oxidoreductase activity"/>
    <property type="evidence" value="ECO:0007669"/>
    <property type="project" value="UniProtKB-KW"/>
</dbReference>
<evidence type="ECO:0000256" key="3">
    <source>
        <dbReference type="ARBA" id="ARBA00022630"/>
    </source>
</evidence>
<dbReference type="SUPFAM" id="SSF51905">
    <property type="entry name" value="FAD/NAD(P)-binding domain"/>
    <property type="match status" value="1"/>
</dbReference>
<dbReference type="Proteomes" id="UP000275076">
    <property type="component" value="Unassembled WGS sequence"/>
</dbReference>
<dbReference type="Pfam" id="PF07992">
    <property type="entry name" value="Pyr_redox_2"/>
    <property type="match status" value="1"/>
</dbReference>
<proteinExistence type="predicted"/>
<comment type="cofactor">
    <cofactor evidence="1">
        <name>FAD</name>
        <dbReference type="ChEBI" id="CHEBI:57692"/>
    </cofactor>
</comment>
<dbReference type="PANTHER" id="PTHR48105">
    <property type="entry name" value="THIOREDOXIN REDUCTASE 1-RELATED-RELATED"/>
    <property type="match status" value="1"/>
</dbReference>
<feature type="domain" description="FAD/NAD(P)-binding" evidence="5">
    <location>
        <begin position="5"/>
        <end position="282"/>
    </location>
</feature>
<evidence type="ECO:0000256" key="2">
    <source>
        <dbReference type="ARBA" id="ARBA00011738"/>
    </source>
</evidence>
<comment type="subunit">
    <text evidence="2">Homodimer.</text>
</comment>
<dbReference type="EMBL" id="RBVX01000028">
    <property type="protein sequence ID" value="RSL31078.1"/>
    <property type="molecule type" value="Genomic_DNA"/>
</dbReference>